<dbReference type="SMART" id="SM00028">
    <property type="entry name" value="TPR"/>
    <property type="match status" value="3"/>
</dbReference>
<dbReference type="Pfam" id="PF13414">
    <property type="entry name" value="TPR_11"/>
    <property type="match status" value="1"/>
</dbReference>
<feature type="non-terminal residue" evidence="3">
    <location>
        <position position="136"/>
    </location>
</feature>
<accession>A0A382VLP9</accession>
<dbReference type="PROSITE" id="PS50293">
    <property type="entry name" value="TPR_REGION"/>
    <property type="match status" value="2"/>
</dbReference>
<organism evidence="3">
    <name type="scientific">marine metagenome</name>
    <dbReference type="NCBI Taxonomy" id="408172"/>
    <lineage>
        <taxon>unclassified sequences</taxon>
        <taxon>metagenomes</taxon>
        <taxon>ecological metagenomes</taxon>
    </lineage>
</organism>
<sequence length="136" mass="15136">MRILIVFQLFKKLLHWLVPGTVGLSDGEKIYDSGVRMQRQGRLDEAVNRYTEALRVDPSLVQAYSNRGSAYLNLGQPEKAIPDLDQAIQMDPQLAVAYSSRGLAHTNLSNFSQAVKDLNEAVRLNPNFADAYSARG</sequence>
<proteinExistence type="predicted"/>
<keyword evidence="2" id="KW-0802">TPR repeat</keyword>
<dbReference type="Pfam" id="PF00515">
    <property type="entry name" value="TPR_1"/>
    <property type="match status" value="1"/>
</dbReference>
<dbReference type="PROSITE" id="PS50005">
    <property type="entry name" value="TPR"/>
    <property type="match status" value="3"/>
</dbReference>
<protein>
    <submittedName>
        <fullName evidence="3">Uncharacterized protein</fullName>
    </submittedName>
</protein>
<name>A0A382VLP9_9ZZZZ</name>
<reference evidence="3" key="1">
    <citation type="submission" date="2018-05" db="EMBL/GenBank/DDBJ databases">
        <authorList>
            <person name="Lanie J.A."/>
            <person name="Ng W.-L."/>
            <person name="Kazmierczak K.M."/>
            <person name="Andrzejewski T.M."/>
            <person name="Davidsen T.M."/>
            <person name="Wayne K.J."/>
            <person name="Tettelin H."/>
            <person name="Glass J.I."/>
            <person name="Rusch D."/>
            <person name="Podicherti R."/>
            <person name="Tsui H.-C.T."/>
            <person name="Winkler M.E."/>
        </authorList>
    </citation>
    <scope>NUCLEOTIDE SEQUENCE</scope>
</reference>
<dbReference type="Gene3D" id="1.25.40.10">
    <property type="entry name" value="Tetratricopeptide repeat domain"/>
    <property type="match status" value="1"/>
</dbReference>
<evidence type="ECO:0000256" key="2">
    <source>
        <dbReference type="ARBA" id="ARBA00022803"/>
    </source>
</evidence>
<dbReference type="PANTHER" id="PTHR44858">
    <property type="entry name" value="TETRATRICOPEPTIDE REPEAT PROTEIN 6"/>
    <property type="match status" value="1"/>
</dbReference>
<dbReference type="InterPro" id="IPR019734">
    <property type="entry name" value="TPR_rpt"/>
</dbReference>
<dbReference type="AlphaFoldDB" id="A0A382VLP9"/>
<dbReference type="PANTHER" id="PTHR44858:SF1">
    <property type="entry name" value="UDP-N-ACETYLGLUCOSAMINE--PEPTIDE N-ACETYLGLUCOSAMINYLTRANSFERASE SPINDLY-RELATED"/>
    <property type="match status" value="1"/>
</dbReference>
<dbReference type="EMBL" id="UINC01152985">
    <property type="protein sequence ID" value="SVD47449.1"/>
    <property type="molecule type" value="Genomic_DNA"/>
</dbReference>
<keyword evidence="1" id="KW-0677">Repeat</keyword>
<gene>
    <name evidence="3" type="ORF">METZ01_LOCUS400303</name>
</gene>
<dbReference type="SUPFAM" id="SSF48452">
    <property type="entry name" value="TPR-like"/>
    <property type="match status" value="1"/>
</dbReference>
<evidence type="ECO:0000256" key="1">
    <source>
        <dbReference type="ARBA" id="ARBA00022737"/>
    </source>
</evidence>
<dbReference type="InterPro" id="IPR050498">
    <property type="entry name" value="Ycf3"/>
</dbReference>
<dbReference type="InterPro" id="IPR011990">
    <property type="entry name" value="TPR-like_helical_dom_sf"/>
</dbReference>
<evidence type="ECO:0000313" key="3">
    <source>
        <dbReference type="EMBL" id="SVD47449.1"/>
    </source>
</evidence>